<dbReference type="EMBL" id="GBXM01028567">
    <property type="protein sequence ID" value="JAH80010.1"/>
    <property type="molecule type" value="Transcribed_RNA"/>
</dbReference>
<dbReference type="AlphaFoldDB" id="A0A0E9VRL4"/>
<accession>A0A0E9VRL4</accession>
<evidence type="ECO:0000313" key="1">
    <source>
        <dbReference type="EMBL" id="JAH80010.1"/>
    </source>
</evidence>
<organism evidence="1">
    <name type="scientific">Anguilla anguilla</name>
    <name type="common">European freshwater eel</name>
    <name type="synonym">Muraena anguilla</name>
    <dbReference type="NCBI Taxonomy" id="7936"/>
    <lineage>
        <taxon>Eukaryota</taxon>
        <taxon>Metazoa</taxon>
        <taxon>Chordata</taxon>
        <taxon>Craniata</taxon>
        <taxon>Vertebrata</taxon>
        <taxon>Euteleostomi</taxon>
        <taxon>Actinopterygii</taxon>
        <taxon>Neopterygii</taxon>
        <taxon>Teleostei</taxon>
        <taxon>Anguilliformes</taxon>
        <taxon>Anguillidae</taxon>
        <taxon>Anguilla</taxon>
    </lineage>
</organism>
<protein>
    <submittedName>
        <fullName evidence="1">Uncharacterized protein</fullName>
    </submittedName>
</protein>
<reference evidence="1" key="1">
    <citation type="submission" date="2014-11" db="EMBL/GenBank/DDBJ databases">
        <authorList>
            <person name="Amaro Gonzalez C."/>
        </authorList>
    </citation>
    <scope>NUCLEOTIDE SEQUENCE</scope>
</reference>
<proteinExistence type="predicted"/>
<reference evidence="1" key="2">
    <citation type="journal article" date="2015" name="Fish Shellfish Immunol.">
        <title>Early steps in the European eel (Anguilla anguilla)-Vibrio vulnificus interaction in the gills: Role of the RtxA13 toxin.</title>
        <authorList>
            <person name="Callol A."/>
            <person name="Pajuelo D."/>
            <person name="Ebbesson L."/>
            <person name="Teles M."/>
            <person name="MacKenzie S."/>
            <person name="Amaro C."/>
        </authorList>
    </citation>
    <scope>NUCLEOTIDE SEQUENCE</scope>
</reference>
<sequence>MQSLSISLQTKKVQIRFCLDNCICGTFICSKIMNIN</sequence>
<name>A0A0E9VRL4_ANGAN</name>